<dbReference type="Proteomes" id="UP000292052">
    <property type="component" value="Unassembled WGS sequence"/>
</dbReference>
<accession>A0A482VGT0</accession>
<sequence length="491" mass="54801">MFKIPQTILNTLKNNNRSLSIIKYSKCLKSTVAAEAKNTQANIFENNVDDNTLKPKLPKQSNIKSQNSMVAAAFAALQPDVDTHIKTPFTDEKIYKAENVNELLSISEGNGVSRRHAFKVVSTLADWSSSGKAKLSDFENDARFIKLCRILTKGNKTNKNAASRSEDLSMVLNVTADDEAARLVANLTLSQVVKVMTTLSQKKRRSVLLLRSLAYNVTANCERLNLKQSADLLYSMSILNFHDDNLMAKVCGDINSELGNDLKKSSVIGSIITSLGLLRYKNCEVLDALSDWILKNHAICRPQDIFGLFLTLATVLIPQLSESEARKPLLWLNVVWALVLLNQASFVHISSVLSEEFVNKIEGHKALNMFTKLKLLNINGAASYLLNNYDGAKLSPLSNVKCLLDKKCNSLPIQKMNETRTNITKVAILVYDYHDMCLGKIEPTGVNVFANKLLQAQGYKVLTVPYTEFKITDKLVHRVQYLETKLKDIVK</sequence>
<reference evidence="2 3" key="1">
    <citation type="submission" date="2017-03" db="EMBL/GenBank/DDBJ databases">
        <title>Genome of the blue death feigning beetle - Asbolus verrucosus.</title>
        <authorList>
            <person name="Rider S.D."/>
        </authorList>
    </citation>
    <scope>NUCLEOTIDE SEQUENCE [LARGE SCALE GENOMIC DNA]</scope>
    <source>
        <strain evidence="2">Butters</strain>
        <tissue evidence="2">Head and leg muscle</tissue>
    </source>
</reference>
<organism evidence="2 3">
    <name type="scientific">Asbolus verrucosus</name>
    <name type="common">Desert ironclad beetle</name>
    <dbReference type="NCBI Taxonomy" id="1661398"/>
    <lineage>
        <taxon>Eukaryota</taxon>
        <taxon>Metazoa</taxon>
        <taxon>Ecdysozoa</taxon>
        <taxon>Arthropoda</taxon>
        <taxon>Hexapoda</taxon>
        <taxon>Insecta</taxon>
        <taxon>Pterygota</taxon>
        <taxon>Neoptera</taxon>
        <taxon>Endopterygota</taxon>
        <taxon>Coleoptera</taxon>
        <taxon>Polyphaga</taxon>
        <taxon>Cucujiformia</taxon>
        <taxon>Tenebrionidae</taxon>
        <taxon>Pimeliinae</taxon>
        <taxon>Asbolus</taxon>
    </lineage>
</organism>
<protein>
    <submittedName>
        <fullName evidence="2">TBRG4-like</fullName>
    </submittedName>
</protein>
<dbReference type="AlphaFoldDB" id="A0A482VGT0"/>
<dbReference type="OrthoDB" id="6501018at2759"/>
<evidence type="ECO:0000259" key="1">
    <source>
        <dbReference type="PROSITE" id="PS51286"/>
    </source>
</evidence>
<dbReference type="InterPro" id="IPR013584">
    <property type="entry name" value="RAP"/>
</dbReference>
<keyword evidence="3" id="KW-1185">Reference proteome</keyword>
<gene>
    <name evidence="2" type="ORF">BDFB_005687</name>
</gene>
<evidence type="ECO:0000313" key="2">
    <source>
        <dbReference type="EMBL" id="RZC27668.1"/>
    </source>
</evidence>
<dbReference type="PROSITE" id="PS51286">
    <property type="entry name" value="RAP"/>
    <property type="match status" value="1"/>
</dbReference>
<evidence type="ECO:0000313" key="3">
    <source>
        <dbReference type="Proteomes" id="UP000292052"/>
    </source>
</evidence>
<dbReference type="STRING" id="1661398.A0A482VGT0"/>
<proteinExistence type="predicted"/>
<dbReference type="GO" id="GO:0044528">
    <property type="term" value="P:regulation of mitochondrial mRNA stability"/>
    <property type="evidence" value="ECO:0007669"/>
    <property type="project" value="InterPro"/>
</dbReference>
<dbReference type="EMBL" id="QDEB01103339">
    <property type="protein sequence ID" value="RZC27668.1"/>
    <property type="molecule type" value="Genomic_DNA"/>
</dbReference>
<dbReference type="InterPro" id="IPR010622">
    <property type="entry name" value="FAST_Leu-rich"/>
</dbReference>
<dbReference type="Pfam" id="PF06743">
    <property type="entry name" value="FAST_1"/>
    <property type="match status" value="1"/>
</dbReference>
<dbReference type="SMART" id="SM00952">
    <property type="entry name" value="RAP"/>
    <property type="match status" value="1"/>
</dbReference>
<feature type="domain" description="RAP" evidence="1">
    <location>
        <begin position="426"/>
        <end position="484"/>
    </location>
</feature>
<comment type="caution">
    <text evidence="2">The sequence shown here is derived from an EMBL/GenBank/DDBJ whole genome shotgun (WGS) entry which is preliminary data.</text>
</comment>
<name>A0A482VGT0_ASBVE</name>